<dbReference type="OrthoDB" id="7402819at2759"/>
<feature type="region of interest" description="Disordered" evidence="1">
    <location>
        <begin position="456"/>
        <end position="477"/>
    </location>
</feature>
<sequence length="499" mass="55999">MFLDLEWWQICLVALIAFLGFLFTNYIMKKINEARIEERYARLAQGQDTNQGTQYEELGLKSLATKGNVPTEENKPAMARPRKQISLTSNKDESIHQDYRTQKVASIPKANNAGGLKEVVEKNANTLPCTVRIKQEKPTDLTPDTAIEPKNNSIKNASKHVLANIVFPISEIVQNSEVTASTDGITHQFKEKITNKNVLSPINNIGIQINEANSNNFQILDRPENKIIQKIIDNSSLKSNEMETNITEAIKYELPEISHKIEEPMFGIDSEIEKTENVIIEKASTDYNNQTPETSKNINKSPLLSKEILPQEKKVSIKNSDFLKTEILQAAVETLSQKTSISSLINSFSSVKATNTQEIALPDELKKDDNHPSTTIGLVMLDVSQKVGYSLFHNTNDFIYNNEHEVTNVTIESANIKETENSSSLTSSNLDAKSSNTKNITLAKDVVVKITTSDADPQTSKLKKKSRKKLTPTLGDSSKTKYTRNLKSFWEIFLSYRRS</sequence>
<protein>
    <submittedName>
        <fullName evidence="3">Uncharacterized protein</fullName>
    </submittedName>
</protein>
<name>A0A8S1AKG3_ARCPL</name>
<keyword evidence="2" id="KW-0812">Transmembrane</keyword>
<evidence type="ECO:0000313" key="3">
    <source>
        <dbReference type="EMBL" id="CAB3246420.1"/>
    </source>
</evidence>
<keyword evidence="4" id="KW-1185">Reference proteome</keyword>
<reference evidence="3 4" key="1">
    <citation type="submission" date="2020-04" db="EMBL/GenBank/DDBJ databases">
        <authorList>
            <person name="Wallbank WR R."/>
            <person name="Pardo Diaz C."/>
            <person name="Kozak K."/>
            <person name="Martin S."/>
            <person name="Jiggins C."/>
            <person name="Moest M."/>
            <person name="Warren A I."/>
            <person name="Byers J.R.P. K."/>
            <person name="Montejo-Kovacevich G."/>
            <person name="Yen C E."/>
        </authorList>
    </citation>
    <scope>NUCLEOTIDE SEQUENCE [LARGE SCALE GENOMIC DNA]</scope>
</reference>
<feature type="transmembrane region" description="Helical" evidence="2">
    <location>
        <begin position="6"/>
        <end position="28"/>
    </location>
</feature>
<feature type="compositionally biased region" description="Basic residues" evidence="1">
    <location>
        <begin position="461"/>
        <end position="470"/>
    </location>
</feature>
<gene>
    <name evidence="3" type="ORF">APLA_LOCUS10867</name>
</gene>
<keyword evidence="2" id="KW-1133">Transmembrane helix</keyword>
<comment type="caution">
    <text evidence="3">The sequence shown here is derived from an EMBL/GenBank/DDBJ whole genome shotgun (WGS) entry which is preliminary data.</text>
</comment>
<dbReference type="AlphaFoldDB" id="A0A8S1AKG3"/>
<dbReference type="Proteomes" id="UP000494106">
    <property type="component" value="Unassembled WGS sequence"/>
</dbReference>
<proteinExistence type="predicted"/>
<accession>A0A8S1AKG3</accession>
<evidence type="ECO:0000313" key="4">
    <source>
        <dbReference type="Proteomes" id="UP000494106"/>
    </source>
</evidence>
<evidence type="ECO:0000256" key="1">
    <source>
        <dbReference type="SAM" id="MobiDB-lite"/>
    </source>
</evidence>
<organism evidence="3 4">
    <name type="scientific">Arctia plantaginis</name>
    <name type="common">Wood tiger moth</name>
    <name type="synonym">Phalaena plantaginis</name>
    <dbReference type="NCBI Taxonomy" id="874455"/>
    <lineage>
        <taxon>Eukaryota</taxon>
        <taxon>Metazoa</taxon>
        <taxon>Ecdysozoa</taxon>
        <taxon>Arthropoda</taxon>
        <taxon>Hexapoda</taxon>
        <taxon>Insecta</taxon>
        <taxon>Pterygota</taxon>
        <taxon>Neoptera</taxon>
        <taxon>Endopterygota</taxon>
        <taxon>Lepidoptera</taxon>
        <taxon>Glossata</taxon>
        <taxon>Ditrysia</taxon>
        <taxon>Noctuoidea</taxon>
        <taxon>Erebidae</taxon>
        <taxon>Arctiinae</taxon>
        <taxon>Arctia</taxon>
    </lineage>
</organism>
<evidence type="ECO:0000256" key="2">
    <source>
        <dbReference type="SAM" id="Phobius"/>
    </source>
</evidence>
<keyword evidence="2" id="KW-0472">Membrane</keyword>
<dbReference type="EMBL" id="CADEBC010000525">
    <property type="protein sequence ID" value="CAB3246420.1"/>
    <property type="molecule type" value="Genomic_DNA"/>
</dbReference>